<keyword evidence="4" id="KW-0378">Hydrolase</keyword>
<evidence type="ECO:0000313" key="9">
    <source>
        <dbReference type="Proteomes" id="UP001176940"/>
    </source>
</evidence>
<dbReference type="PROSITE" id="PS00523">
    <property type="entry name" value="SULFATASE_1"/>
    <property type="match status" value="1"/>
</dbReference>
<dbReference type="Gene3D" id="3.40.720.10">
    <property type="entry name" value="Alkaline Phosphatase, subunit A"/>
    <property type="match status" value="1"/>
</dbReference>
<dbReference type="InterPro" id="IPR000917">
    <property type="entry name" value="Sulfatase_N"/>
</dbReference>
<dbReference type="PANTHER" id="PTHR43108:SF4">
    <property type="entry name" value="EXTRACELLULAR SULFATASE SULF-2"/>
    <property type="match status" value="1"/>
</dbReference>
<evidence type="ECO:0000256" key="1">
    <source>
        <dbReference type="ARBA" id="ARBA00001913"/>
    </source>
</evidence>
<dbReference type="InterPro" id="IPR017850">
    <property type="entry name" value="Alkaline_phosphatase_core_sf"/>
</dbReference>
<feature type="signal peptide" evidence="6">
    <location>
        <begin position="1"/>
        <end position="21"/>
    </location>
</feature>
<reference evidence="8" key="1">
    <citation type="submission" date="2023-07" db="EMBL/GenBank/DDBJ databases">
        <authorList>
            <person name="Stuckert A."/>
        </authorList>
    </citation>
    <scope>NUCLEOTIDE SEQUENCE</scope>
</reference>
<comment type="cofactor">
    <cofactor evidence="1">
        <name>Ca(2+)</name>
        <dbReference type="ChEBI" id="CHEBI:29108"/>
    </cofactor>
</comment>
<evidence type="ECO:0000256" key="5">
    <source>
        <dbReference type="ARBA" id="ARBA00023180"/>
    </source>
</evidence>
<feature type="domain" description="Sulfatase N-terminal" evidence="7">
    <location>
        <begin position="46"/>
        <end position="222"/>
    </location>
</feature>
<dbReference type="EMBL" id="CAUEEQ010012102">
    <property type="protein sequence ID" value="CAJ0936091.1"/>
    <property type="molecule type" value="Genomic_DNA"/>
</dbReference>
<evidence type="ECO:0000256" key="3">
    <source>
        <dbReference type="ARBA" id="ARBA00022729"/>
    </source>
</evidence>
<proteinExistence type="inferred from homology"/>
<dbReference type="PANTHER" id="PTHR43108">
    <property type="entry name" value="N-ACETYLGLUCOSAMINE-6-SULFATASE FAMILY MEMBER"/>
    <property type="match status" value="1"/>
</dbReference>
<comment type="caution">
    <text evidence="8">The sequence shown here is derived from an EMBL/GenBank/DDBJ whole genome shotgun (WGS) entry which is preliminary data.</text>
</comment>
<organism evidence="8 9">
    <name type="scientific">Ranitomeya imitator</name>
    <name type="common">mimic poison frog</name>
    <dbReference type="NCBI Taxonomy" id="111125"/>
    <lineage>
        <taxon>Eukaryota</taxon>
        <taxon>Metazoa</taxon>
        <taxon>Chordata</taxon>
        <taxon>Craniata</taxon>
        <taxon>Vertebrata</taxon>
        <taxon>Euteleostomi</taxon>
        <taxon>Amphibia</taxon>
        <taxon>Batrachia</taxon>
        <taxon>Anura</taxon>
        <taxon>Neobatrachia</taxon>
        <taxon>Hyloidea</taxon>
        <taxon>Dendrobatidae</taxon>
        <taxon>Dendrobatinae</taxon>
        <taxon>Ranitomeya</taxon>
    </lineage>
</organism>
<gene>
    <name evidence="8" type="ORF">RIMI_LOCUS6641288</name>
</gene>
<feature type="chain" id="PRO_5045669199" description="Sulfatase N-terminal domain-containing protein" evidence="6">
    <location>
        <begin position="22"/>
        <end position="231"/>
    </location>
</feature>
<dbReference type="SUPFAM" id="SSF53649">
    <property type="entry name" value="Alkaline phosphatase-like"/>
    <property type="match status" value="1"/>
</dbReference>
<name>A0ABN9LEA6_9NEOB</name>
<keyword evidence="5" id="KW-0325">Glycoprotein</keyword>
<evidence type="ECO:0000256" key="2">
    <source>
        <dbReference type="ARBA" id="ARBA00008779"/>
    </source>
</evidence>
<comment type="similarity">
    <text evidence="2">Belongs to the sulfatase family.</text>
</comment>
<keyword evidence="3 6" id="KW-0732">Signal</keyword>
<evidence type="ECO:0000256" key="4">
    <source>
        <dbReference type="ARBA" id="ARBA00022801"/>
    </source>
</evidence>
<dbReference type="InterPro" id="IPR024607">
    <property type="entry name" value="Sulfatase_CS"/>
</dbReference>
<protein>
    <recommendedName>
        <fullName evidence="7">Sulfatase N-terminal domain-containing protein</fullName>
    </recommendedName>
</protein>
<evidence type="ECO:0000313" key="8">
    <source>
        <dbReference type="EMBL" id="CAJ0936091.1"/>
    </source>
</evidence>
<dbReference type="Proteomes" id="UP001176940">
    <property type="component" value="Unassembled WGS sequence"/>
</dbReference>
<keyword evidence="9" id="KW-1185">Reference proteome</keyword>
<evidence type="ECO:0000256" key="6">
    <source>
        <dbReference type="SAM" id="SignalP"/>
    </source>
</evidence>
<sequence>MARPVLLLGLLTVSVLSVIEGSGSLPFLSKQRLKSRFQRDRRNIRPNIILVLTDDQDVELGSMSVMNKTKRIMEQGGTHFINAFVTTPMCCPSRSSILTGKYVHNHNTYTNNENCSSPSSWQAQHEPHTFSVYLNNTGYRTAFFGKYLNEYNGSYVPPGWKEWVGLVKNSRFYNYTLCRNGVKEKHGSDYSKDYLTDLITNNSLSFFQNSKKMYPHRPVLMVLSHARPPRP</sequence>
<dbReference type="Pfam" id="PF00884">
    <property type="entry name" value="Sulfatase"/>
    <property type="match status" value="1"/>
</dbReference>
<evidence type="ECO:0000259" key="7">
    <source>
        <dbReference type="Pfam" id="PF00884"/>
    </source>
</evidence>
<accession>A0ABN9LEA6</accession>